<proteinExistence type="predicted"/>
<comment type="caution">
    <text evidence="1">The sequence shown here is derived from an EMBL/GenBank/DDBJ whole genome shotgun (WGS) entry which is preliminary data.</text>
</comment>
<dbReference type="RefSeq" id="WP_182939954.1">
    <property type="nucleotide sequence ID" value="NZ_JAPQEX020000001.1"/>
</dbReference>
<dbReference type="Proteomes" id="UP001075001">
    <property type="component" value="Unassembled WGS sequence"/>
</dbReference>
<dbReference type="EMBL" id="JAPQEX020000001">
    <property type="protein sequence ID" value="MDG1642964.1"/>
    <property type="molecule type" value="Genomic_DNA"/>
</dbReference>
<protein>
    <submittedName>
        <fullName evidence="1">Uncharacterized protein</fullName>
    </submittedName>
</protein>
<reference evidence="1" key="1">
    <citation type="submission" date="2023-03" db="EMBL/GenBank/DDBJ databases">
        <title>identification of new KPC variant in Klebsiella huaxiensis from the Hospital Sewage Samples in China.</title>
        <authorList>
            <person name="Wu Y."/>
        </authorList>
    </citation>
    <scope>NUCLEOTIDE SEQUENCE</scope>
    <source>
        <strain evidence="1">ZR-9</strain>
    </source>
</reference>
<name>A0ABT6EEI9_9ENTR</name>
<gene>
    <name evidence="1" type="ORF">OXR69_013965</name>
</gene>
<sequence>MNKSIPDFIYNHRFDSAVHRLIMCRIWMAGSCDCIGCRYISVAAFAEFCCCSIDELFEEIGSLVSAGYVAVVTPDADDLQWLKNKDSLGFILLPAMQEGV</sequence>
<evidence type="ECO:0000313" key="2">
    <source>
        <dbReference type="Proteomes" id="UP001075001"/>
    </source>
</evidence>
<organism evidence="1 2">
    <name type="scientific">Klebsiella huaxiensis</name>
    <dbReference type="NCBI Taxonomy" id="2153354"/>
    <lineage>
        <taxon>Bacteria</taxon>
        <taxon>Pseudomonadati</taxon>
        <taxon>Pseudomonadota</taxon>
        <taxon>Gammaproteobacteria</taxon>
        <taxon>Enterobacterales</taxon>
        <taxon>Enterobacteriaceae</taxon>
        <taxon>Klebsiella/Raoultella group</taxon>
        <taxon>Klebsiella</taxon>
    </lineage>
</organism>
<keyword evidence="2" id="KW-1185">Reference proteome</keyword>
<evidence type="ECO:0000313" key="1">
    <source>
        <dbReference type="EMBL" id="MDG1642964.1"/>
    </source>
</evidence>
<accession>A0ABT6EEI9</accession>